<proteinExistence type="predicted"/>
<dbReference type="OrthoDB" id="10459427at2759"/>
<dbReference type="EMBL" id="DF238815">
    <property type="protein sequence ID" value="GAC98122.1"/>
    <property type="molecule type" value="Genomic_DNA"/>
</dbReference>
<accession>R9PA39</accession>
<gene>
    <name evidence="1" type="ORF">PHSY_005711</name>
</gene>
<protein>
    <submittedName>
        <fullName evidence="1">Uncharacterized protein</fullName>
    </submittedName>
</protein>
<dbReference type="HOGENOM" id="CLU_1555963_0_0_1"/>
<dbReference type="RefSeq" id="XP_012191709.1">
    <property type="nucleotide sequence ID" value="XM_012336319.1"/>
</dbReference>
<dbReference type="AlphaFoldDB" id="R9PA39"/>
<keyword evidence="2" id="KW-1185">Reference proteome</keyword>
<evidence type="ECO:0000313" key="2">
    <source>
        <dbReference type="Proteomes" id="UP000014071"/>
    </source>
</evidence>
<dbReference type="GeneID" id="24110988"/>
<name>R9PA39_PSEHS</name>
<organism evidence="1 2">
    <name type="scientific">Pseudozyma hubeiensis (strain SY62)</name>
    <name type="common">Yeast</name>
    <dbReference type="NCBI Taxonomy" id="1305764"/>
    <lineage>
        <taxon>Eukaryota</taxon>
        <taxon>Fungi</taxon>
        <taxon>Dikarya</taxon>
        <taxon>Basidiomycota</taxon>
        <taxon>Ustilaginomycotina</taxon>
        <taxon>Ustilaginomycetes</taxon>
        <taxon>Ustilaginales</taxon>
        <taxon>Ustilaginaceae</taxon>
        <taxon>Pseudozyma</taxon>
    </lineage>
</organism>
<dbReference type="Proteomes" id="UP000014071">
    <property type="component" value="Unassembled WGS sequence"/>
</dbReference>
<evidence type="ECO:0000313" key="1">
    <source>
        <dbReference type="EMBL" id="GAC98122.1"/>
    </source>
</evidence>
<sequence length="172" mass="19197">MSTRRKVIVLLFDIEHYSSFNGLAVYSFPHHSPHHDPRLPPSVRGQSRCLRSDLRDASRSRTTSCSSTENFRAAPDHETYLYHLFRIVCESLVKVGEDAALTGERSMRSYTLDGPDGIPLIVVRVQDQEENDAFLLNKAVMYEDSCPACREINAARKAALDVEDGSVDAGSP</sequence>
<reference evidence="2" key="1">
    <citation type="journal article" date="2013" name="Genome Announc.">
        <title>Draft genome sequence of the basidiomycetous yeast-like fungus Pseudozyma hubeiensis SY62, which produces an abundant amount of the biosurfactant mannosylerythritol lipids.</title>
        <authorList>
            <person name="Konishi M."/>
            <person name="Hatada Y."/>
            <person name="Horiuchi J."/>
        </authorList>
    </citation>
    <scope>NUCLEOTIDE SEQUENCE [LARGE SCALE GENOMIC DNA]</scope>
    <source>
        <strain evidence="2">SY62</strain>
    </source>
</reference>